<reference evidence="1 2" key="2">
    <citation type="journal article" date="2019" name="G3 (Bethesda)">
        <title>Hybrid Assembly of the Genome of the Entomopathogenic Nematode Steinernema carpocapsae Identifies the X-Chromosome.</title>
        <authorList>
            <person name="Serra L."/>
            <person name="Macchietto M."/>
            <person name="Macias-Munoz A."/>
            <person name="McGill C.J."/>
            <person name="Rodriguez I.M."/>
            <person name="Rodriguez B."/>
            <person name="Murad R."/>
            <person name="Mortazavi A."/>
        </authorList>
    </citation>
    <scope>NUCLEOTIDE SEQUENCE [LARGE SCALE GENOMIC DNA]</scope>
    <source>
        <strain evidence="1 2">ALL</strain>
    </source>
</reference>
<keyword evidence="2" id="KW-1185">Reference proteome</keyword>
<dbReference type="Proteomes" id="UP000298663">
    <property type="component" value="Unassembled WGS sequence"/>
</dbReference>
<comment type="caution">
    <text evidence="1">The sequence shown here is derived from an EMBL/GenBank/DDBJ whole genome shotgun (WGS) entry which is preliminary data.</text>
</comment>
<evidence type="ECO:0000313" key="1">
    <source>
        <dbReference type="EMBL" id="TKR77889.1"/>
    </source>
</evidence>
<organism evidence="1 2">
    <name type="scientific">Steinernema carpocapsae</name>
    <name type="common">Entomopathogenic nematode</name>
    <dbReference type="NCBI Taxonomy" id="34508"/>
    <lineage>
        <taxon>Eukaryota</taxon>
        <taxon>Metazoa</taxon>
        <taxon>Ecdysozoa</taxon>
        <taxon>Nematoda</taxon>
        <taxon>Chromadorea</taxon>
        <taxon>Rhabditida</taxon>
        <taxon>Tylenchina</taxon>
        <taxon>Panagrolaimomorpha</taxon>
        <taxon>Strongyloidoidea</taxon>
        <taxon>Steinernematidae</taxon>
        <taxon>Steinernema</taxon>
    </lineage>
</organism>
<sequence>MQDDVCKITNGGNAGHTGSGKCVLRLSRIDFIATKEGTKQTCARRGTVADNVCLRAVKVDGFLLQGRRSVFDYFAFELCGFAEGIPEPEHLRRFS</sequence>
<name>A0A4U5N5Q4_STECR</name>
<protein>
    <submittedName>
        <fullName evidence="1">Uncharacterized protein</fullName>
    </submittedName>
</protein>
<reference evidence="1 2" key="1">
    <citation type="journal article" date="2015" name="Genome Biol.">
        <title>Comparative genomics of Steinernema reveals deeply conserved gene regulatory networks.</title>
        <authorList>
            <person name="Dillman A.R."/>
            <person name="Macchietto M."/>
            <person name="Porter C.F."/>
            <person name="Rogers A."/>
            <person name="Williams B."/>
            <person name="Antoshechkin I."/>
            <person name="Lee M.M."/>
            <person name="Goodwin Z."/>
            <person name="Lu X."/>
            <person name="Lewis E.E."/>
            <person name="Goodrich-Blair H."/>
            <person name="Stock S.P."/>
            <person name="Adams B.J."/>
            <person name="Sternberg P.W."/>
            <person name="Mortazavi A."/>
        </authorList>
    </citation>
    <scope>NUCLEOTIDE SEQUENCE [LARGE SCALE GENOMIC DNA]</scope>
    <source>
        <strain evidence="1 2">ALL</strain>
    </source>
</reference>
<accession>A0A4U5N5Q4</accession>
<dbReference type="EMBL" id="AZBU02000005">
    <property type="protein sequence ID" value="TKR77889.1"/>
    <property type="molecule type" value="Genomic_DNA"/>
</dbReference>
<proteinExistence type="predicted"/>
<dbReference type="AlphaFoldDB" id="A0A4U5N5Q4"/>
<evidence type="ECO:0000313" key="2">
    <source>
        <dbReference type="Proteomes" id="UP000298663"/>
    </source>
</evidence>
<gene>
    <name evidence="1" type="ORF">L596_018785</name>
</gene>